<dbReference type="AlphaFoldDB" id="A0A6L7GQ24"/>
<feature type="compositionally biased region" description="Low complexity" evidence="1">
    <location>
        <begin position="325"/>
        <end position="341"/>
    </location>
</feature>
<feature type="compositionally biased region" description="Basic and acidic residues" evidence="1">
    <location>
        <begin position="355"/>
        <end position="387"/>
    </location>
</feature>
<dbReference type="EMBL" id="WMBR01000003">
    <property type="protein sequence ID" value="MXP22039.1"/>
    <property type="molecule type" value="Genomic_DNA"/>
</dbReference>
<feature type="region of interest" description="Disordered" evidence="1">
    <location>
        <begin position="492"/>
        <end position="534"/>
    </location>
</feature>
<protein>
    <recommendedName>
        <fullName evidence="4">DUF222 domain-containing protein</fullName>
    </recommendedName>
</protein>
<dbReference type="Proteomes" id="UP000475545">
    <property type="component" value="Unassembled WGS sequence"/>
</dbReference>
<organism evidence="2 3">
    <name type="scientific">Gordonia mangrovi</name>
    <dbReference type="NCBI Taxonomy" id="2665643"/>
    <lineage>
        <taxon>Bacteria</taxon>
        <taxon>Bacillati</taxon>
        <taxon>Actinomycetota</taxon>
        <taxon>Actinomycetes</taxon>
        <taxon>Mycobacteriales</taxon>
        <taxon>Gordoniaceae</taxon>
        <taxon>Gordonia</taxon>
    </lineage>
</organism>
<proteinExistence type="predicted"/>
<evidence type="ECO:0000313" key="3">
    <source>
        <dbReference type="Proteomes" id="UP000475545"/>
    </source>
</evidence>
<sequence length="534" mass="56865">MFSFTDHDADDTVLSAPLDGVAEEMAYTDGVRDMLRLSRQSEARAVLGAGMIGDRAYNDRMNGQGPYDNSRSHTKAHKHAIGEISLQLGITRGKAGEWSSLAQMLAHLPKIRLAYLAGDFSTHRVTELAKSSQTAPTGDLRPRLNEILDEALGPRPTHNAGTNDDAAQDQPTPDEAACADGEATQDAEAPAEAPIDFEDIALELAYRPTPDTVLRDELDSALISLDPDAHAEAREDVAQMFQNVTFAKEAFGHMEMSACLSAEHAIHLQHRIAALLDERVCRRDPRRVGHRRAVALAEIHGVPDVRLQCECGYDTCTARTHVRPAPAGRATASAASTPPATDGKNGVEQTGAHGDSAHKDDAAENDAAEKDAAEKDAAEKDAERAAEEVVLVDHAAVTPAAEGSVTEDSVADRSDTDAPGEDATSTATPPGDHDEPRGRRAECRRPDTIEAFGSDDACADEPKSTDSGGIDSGEATPILACPDALAVSGAVRTRFAPPPPPPAGSSAHSRLCRPSTTPRAGMLHLYRDRRCRHP</sequence>
<dbReference type="RefSeq" id="WP_160902243.1">
    <property type="nucleotide sequence ID" value="NZ_CP102850.1"/>
</dbReference>
<feature type="region of interest" description="Disordered" evidence="1">
    <location>
        <begin position="152"/>
        <end position="193"/>
    </location>
</feature>
<name>A0A6L7GQ24_9ACTN</name>
<feature type="compositionally biased region" description="Basic and acidic residues" evidence="1">
    <location>
        <begin position="431"/>
        <end position="448"/>
    </location>
</feature>
<evidence type="ECO:0008006" key="4">
    <source>
        <dbReference type="Google" id="ProtNLM"/>
    </source>
</evidence>
<gene>
    <name evidence="2" type="ORF">GIY30_11850</name>
</gene>
<evidence type="ECO:0000256" key="1">
    <source>
        <dbReference type="SAM" id="MobiDB-lite"/>
    </source>
</evidence>
<evidence type="ECO:0000313" key="2">
    <source>
        <dbReference type="EMBL" id="MXP22039.1"/>
    </source>
</evidence>
<feature type="region of interest" description="Disordered" evidence="1">
    <location>
        <begin position="325"/>
        <end position="476"/>
    </location>
</feature>
<comment type="caution">
    <text evidence="2">The sequence shown here is derived from an EMBL/GenBank/DDBJ whole genome shotgun (WGS) entry which is preliminary data.</text>
</comment>
<reference evidence="2 3" key="1">
    <citation type="submission" date="2019-11" db="EMBL/GenBank/DDBJ databases">
        <title>Gordonia sp. nov., a novel actinobacterium isolated from mangrove soil in Hainan.</title>
        <authorList>
            <person name="Huang X."/>
            <person name="Xie Y."/>
            <person name="Chu X."/>
            <person name="Xiao K."/>
        </authorList>
    </citation>
    <scope>NUCLEOTIDE SEQUENCE [LARGE SCALE GENOMIC DNA]</scope>
    <source>
        <strain evidence="2 3">HNM0687</strain>
    </source>
</reference>
<accession>A0A6L7GQ24</accession>
<keyword evidence="3" id="KW-1185">Reference proteome</keyword>